<evidence type="ECO:0000256" key="4">
    <source>
        <dbReference type="ARBA" id="ARBA00023002"/>
    </source>
</evidence>
<organism evidence="10 11">
    <name type="scientific">Sporothrix stenoceras</name>
    <dbReference type="NCBI Taxonomy" id="5173"/>
    <lineage>
        <taxon>Eukaryota</taxon>
        <taxon>Fungi</taxon>
        <taxon>Dikarya</taxon>
        <taxon>Ascomycota</taxon>
        <taxon>Pezizomycotina</taxon>
        <taxon>Sordariomycetes</taxon>
        <taxon>Sordariomycetidae</taxon>
        <taxon>Ophiostomatales</taxon>
        <taxon>Ophiostomataceae</taxon>
        <taxon>Sporothrix</taxon>
    </lineage>
</organism>
<comment type="similarity">
    <text evidence="6">Belongs to the L2HGDH family.</text>
</comment>
<keyword evidence="4" id="KW-0560">Oxidoreductase</keyword>
<evidence type="ECO:0000256" key="5">
    <source>
        <dbReference type="ARBA" id="ARBA00036066"/>
    </source>
</evidence>
<evidence type="ECO:0000313" key="10">
    <source>
        <dbReference type="EMBL" id="KAL1902542.1"/>
    </source>
</evidence>
<dbReference type="PANTHER" id="PTHR43104:SF4">
    <property type="entry name" value="L-2-HYDROXYGLUTARATE DEHYDROGENASE, MITOCHONDRIAL"/>
    <property type="match status" value="1"/>
</dbReference>
<comment type="catalytic activity">
    <reaction evidence="5">
        <text>(S)-2-hydroxyglutarate + A = 2-oxoglutarate + AH2</text>
        <dbReference type="Rhea" id="RHEA:21252"/>
        <dbReference type="ChEBI" id="CHEBI:13193"/>
        <dbReference type="ChEBI" id="CHEBI:16782"/>
        <dbReference type="ChEBI" id="CHEBI:16810"/>
        <dbReference type="ChEBI" id="CHEBI:17499"/>
        <dbReference type="EC" id="1.1.99.2"/>
    </reaction>
</comment>
<protein>
    <recommendedName>
        <fullName evidence="8">L-2-hydroxyglutarate dehydrogenase, mitochondrial</fullName>
        <ecNumber evidence="7">1.1.99.2</ecNumber>
    </recommendedName>
</protein>
<sequence>MTSGSFKMLNSSRQRLFPAARRATVQTSVTSTSLRLFSVSAHRRADFTHAVIGGGVVGLAVARALAERAASVAPSSSSSSVLLLERHNTVGTETSARNSEVIHAGLYYGPDSLKTQLCIRGRQLLYGFCEEYGVAHRRTGKWIVAQTPGQREALEKIYAFGQNYHDRDAIPLQWVDTDEAKQREPAVRAEAGVLESLATGIIDSHGLMQTLLGLFEQAGGVLAPGSPVTKITPLGDSGTGSGGWQLCVKPTDADADVEETVVTAETIVNAAGLGAAAIHNMITQGHDSSHLERQEPMQLYYAKGNYFSYAHSQPRVSTLVYPAPEPGLAGLGTHLTLDLAGRIRFGPDVEWVTDPTDLAVNADQLPQAIEAIKTYLPGVDPTALQPDYAGMRPKLVKAGQGAADFVVRNEPGYQGWVNLLGIESPGLTSSLAIGEMVEKLVYEI</sequence>
<dbReference type="InterPro" id="IPR036188">
    <property type="entry name" value="FAD/NAD-bd_sf"/>
</dbReference>
<accession>A0ABR3ZQL8</accession>
<evidence type="ECO:0000256" key="2">
    <source>
        <dbReference type="ARBA" id="ARBA00022630"/>
    </source>
</evidence>
<evidence type="ECO:0000313" key="11">
    <source>
        <dbReference type="Proteomes" id="UP001583186"/>
    </source>
</evidence>
<dbReference type="EMBL" id="JAWCUI010000004">
    <property type="protein sequence ID" value="KAL1902542.1"/>
    <property type="molecule type" value="Genomic_DNA"/>
</dbReference>
<dbReference type="SUPFAM" id="SSF51905">
    <property type="entry name" value="FAD/NAD(P)-binding domain"/>
    <property type="match status" value="1"/>
</dbReference>
<evidence type="ECO:0000256" key="6">
    <source>
        <dbReference type="ARBA" id="ARBA00037941"/>
    </source>
</evidence>
<evidence type="ECO:0000259" key="9">
    <source>
        <dbReference type="Pfam" id="PF01266"/>
    </source>
</evidence>
<proteinExistence type="inferred from homology"/>
<name>A0ABR3ZQL8_9PEZI</name>
<keyword evidence="2" id="KW-0285">Flavoprotein</keyword>
<dbReference type="Proteomes" id="UP001583186">
    <property type="component" value="Unassembled WGS sequence"/>
</dbReference>
<comment type="cofactor">
    <cofactor evidence="1">
        <name>FAD</name>
        <dbReference type="ChEBI" id="CHEBI:57692"/>
    </cofactor>
</comment>
<dbReference type="EC" id="1.1.99.2" evidence="7"/>
<dbReference type="Gene3D" id="3.50.50.60">
    <property type="entry name" value="FAD/NAD(P)-binding domain"/>
    <property type="match status" value="1"/>
</dbReference>
<comment type="caution">
    <text evidence="10">The sequence shown here is derived from an EMBL/GenBank/DDBJ whole genome shotgun (WGS) entry which is preliminary data.</text>
</comment>
<dbReference type="Gene3D" id="3.30.9.10">
    <property type="entry name" value="D-Amino Acid Oxidase, subunit A, domain 2"/>
    <property type="match status" value="1"/>
</dbReference>
<gene>
    <name evidence="10" type="ORF">Sste5346_000984</name>
</gene>
<evidence type="ECO:0000256" key="1">
    <source>
        <dbReference type="ARBA" id="ARBA00001974"/>
    </source>
</evidence>
<dbReference type="InterPro" id="IPR006076">
    <property type="entry name" value="FAD-dep_OxRdtase"/>
</dbReference>
<evidence type="ECO:0000256" key="7">
    <source>
        <dbReference type="ARBA" id="ARBA00038878"/>
    </source>
</evidence>
<reference evidence="10 11" key="1">
    <citation type="journal article" date="2024" name="IMA Fungus">
        <title>IMA Genome - F19 : A genome assembly and annotation guide to empower mycologists, including annotated draft genome sequences of Ceratocystis pirilliformis, Diaporthe australafricana, Fusarium ophioides, Paecilomyces lecythidis, and Sporothrix stenoceras.</title>
        <authorList>
            <person name="Aylward J."/>
            <person name="Wilson A.M."/>
            <person name="Visagie C.M."/>
            <person name="Spraker J."/>
            <person name="Barnes I."/>
            <person name="Buitendag C."/>
            <person name="Ceriani C."/>
            <person name="Del Mar Angel L."/>
            <person name="du Plessis D."/>
            <person name="Fuchs T."/>
            <person name="Gasser K."/>
            <person name="Kramer D."/>
            <person name="Li W."/>
            <person name="Munsamy K."/>
            <person name="Piso A."/>
            <person name="Price J.L."/>
            <person name="Sonnekus B."/>
            <person name="Thomas C."/>
            <person name="van der Nest A."/>
            <person name="van Dijk A."/>
            <person name="van Heerden A."/>
            <person name="van Vuuren N."/>
            <person name="Yilmaz N."/>
            <person name="Duong T.A."/>
            <person name="van der Merwe N.A."/>
            <person name="Wingfield M.J."/>
            <person name="Wingfield B.D."/>
        </authorList>
    </citation>
    <scope>NUCLEOTIDE SEQUENCE [LARGE SCALE GENOMIC DNA]</scope>
    <source>
        <strain evidence="10 11">CMW 5346</strain>
    </source>
</reference>
<dbReference type="PANTHER" id="PTHR43104">
    <property type="entry name" value="L-2-HYDROXYGLUTARATE DEHYDROGENASE, MITOCHONDRIAL"/>
    <property type="match status" value="1"/>
</dbReference>
<keyword evidence="3" id="KW-0274">FAD</keyword>
<evidence type="ECO:0000256" key="3">
    <source>
        <dbReference type="ARBA" id="ARBA00022827"/>
    </source>
</evidence>
<evidence type="ECO:0000256" key="8">
    <source>
        <dbReference type="ARBA" id="ARBA00041137"/>
    </source>
</evidence>
<feature type="domain" description="FAD dependent oxidoreductase" evidence="9">
    <location>
        <begin position="50"/>
        <end position="438"/>
    </location>
</feature>
<dbReference type="Pfam" id="PF01266">
    <property type="entry name" value="DAO"/>
    <property type="match status" value="1"/>
</dbReference>
<keyword evidence="11" id="KW-1185">Reference proteome</keyword>